<gene>
    <name evidence="2" type="ORF">JCM19232_3108</name>
</gene>
<dbReference type="AlphaFoldDB" id="A0A0B8PD64"/>
<protein>
    <submittedName>
        <fullName evidence="2">Uncharacterized protein</fullName>
    </submittedName>
</protein>
<evidence type="ECO:0000313" key="2">
    <source>
        <dbReference type="EMBL" id="GAM64815.1"/>
    </source>
</evidence>
<dbReference type="SUPFAM" id="SSF52833">
    <property type="entry name" value="Thioredoxin-like"/>
    <property type="match status" value="1"/>
</dbReference>
<dbReference type="InterPro" id="IPR036249">
    <property type="entry name" value="Thioredoxin-like_sf"/>
</dbReference>
<dbReference type="PANTHER" id="PTHR35891">
    <property type="entry name" value="THIOL:DISULFIDE INTERCHANGE PROTEIN DSBA"/>
    <property type="match status" value="1"/>
</dbReference>
<evidence type="ECO:0000313" key="3">
    <source>
        <dbReference type="Proteomes" id="UP000031670"/>
    </source>
</evidence>
<proteinExistence type="predicted"/>
<accession>A0A0B8PD64</accession>
<feature type="chain" id="PRO_5002136951" evidence="1">
    <location>
        <begin position="21"/>
        <end position="191"/>
    </location>
</feature>
<comment type="caution">
    <text evidence="2">The sequence shown here is derived from an EMBL/GenBank/DDBJ whole genome shotgun (WGS) entry which is preliminary data.</text>
</comment>
<dbReference type="Proteomes" id="UP000031670">
    <property type="component" value="Unassembled WGS sequence"/>
</dbReference>
<feature type="signal peptide" evidence="1">
    <location>
        <begin position="1"/>
        <end position="20"/>
    </location>
</feature>
<dbReference type="EMBL" id="BBSA01000015">
    <property type="protein sequence ID" value="GAM64815.1"/>
    <property type="molecule type" value="Genomic_DNA"/>
</dbReference>
<organism evidence="2 3">
    <name type="scientific">Vibrio ishigakensis</name>
    <dbReference type="NCBI Taxonomy" id="1481914"/>
    <lineage>
        <taxon>Bacteria</taxon>
        <taxon>Pseudomonadati</taxon>
        <taxon>Pseudomonadota</taxon>
        <taxon>Gammaproteobacteria</taxon>
        <taxon>Vibrionales</taxon>
        <taxon>Vibrionaceae</taxon>
        <taxon>Vibrio</taxon>
    </lineage>
</organism>
<evidence type="ECO:0000256" key="1">
    <source>
        <dbReference type="SAM" id="SignalP"/>
    </source>
</evidence>
<dbReference type="InterPro" id="IPR050824">
    <property type="entry name" value="Thiol_disulfide_DsbA"/>
</dbReference>
<name>A0A0B8PD64_9VIBR</name>
<dbReference type="PROSITE" id="PS51354">
    <property type="entry name" value="GLUTAREDOXIN_2"/>
    <property type="match status" value="1"/>
</dbReference>
<reference evidence="2 3" key="1">
    <citation type="submission" date="2015-01" db="EMBL/GenBank/DDBJ databases">
        <title>Vibrio sp. C5 JCM 19232 whole genome shotgun sequence.</title>
        <authorList>
            <person name="Sawabe T."/>
            <person name="Meirelles P."/>
            <person name="Feng G."/>
            <person name="Sayaka M."/>
            <person name="Hattori M."/>
            <person name="Ohkuma M."/>
        </authorList>
    </citation>
    <scope>NUCLEOTIDE SEQUENCE [LARGE SCALE GENOMIC DNA]</scope>
    <source>
        <strain evidence="2 3">JCM19232</strain>
    </source>
</reference>
<keyword evidence="1" id="KW-0732">Signal</keyword>
<dbReference type="Gene3D" id="3.40.30.10">
    <property type="entry name" value="Glutaredoxin"/>
    <property type="match status" value="1"/>
</dbReference>
<reference evidence="2 3" key="2">
    <citation type="submission" date="2015-01" db="EMBL/GenBank/DDBJ databases">
        <authorList>
            <consortium name="NBRP consortium"/>
            <person name="Sawabe T."/>
            <person name="Meirelles P."/>
            <person name="Feng G."/>
            <person name="Sayaka M."/>
            <person name="Hattori M."/>
            <person name="Ohkuma M."/>
        </authorList>
    </citation>
    <scope>NUCLEOTIDE SEQUENCE [LARGE SCALE GENOMIC DNA]</scope>
    <source>
        <strain evidence="2 3">JCM19232</strain>
    </source>
</reference>
<dbReference type="PANTHER" id="PTHR35891:SF3">
    <property type="entry name" value="THIOL:DISULFIDE INTERCHANGE PROTEIN DSBL"/>
    <property type="match status" value="1"/>
</dbReference>
<sequence length="191" mass="21228">MRHKLTSALLLLGVSSSAMAFDEGVHYELVKQPEIENSILVFHSPYCDACNLVHKPLEKTAMSLGVDFIEVPVKFGKPLDATIQHAFVLASYEGKGSQFSRQLMKQIRRSHGRLPSDAAGVKKILEANGVDSSKLFEEQVTRDVALLNDLAKDYGINKTPSIYVSGNKRIKLRSLRSVSELNKLIKHLNHS</sequence>